<feature type="transmembrane region" description="Helical" evidence="7">
    <location>
        <begin position="285"/>
        <end position="308"/>
    </location>
</feature>
<dbReference type="EMBL" id="ADNU01000016">
    <property type="protein sequence ID" value="EFG48192.1"/>
    <property type="molecule type" value="Genomic_DNA"/>
</dbReference>
<dbReference type="GO" id="GO:0071555">
    <property type="term" value="P:cell wall organization"/>
    <property type="evidence" value="ECO:0007669"/>
    <property type="project" value="UniProtKB-KW"/>
</dbReference>
<feature type="transmembrane region" description="Helical" evidence="7">
    <location>
        <begin position="235"/>
        <end position="253"/>
    </location>
</feature>
<keyword evidence="11" id="KW-1185">Reference proteome</keyword>
<organism evidence="10 11">
    <name type="scientific">Brevibacterium mcbrellneri ATCC 49030</name>
    <dbReference type="NCBI Taxonomy" id="585530"/>
    <lineage>
        <taxon>Bacteria</taxon>
        <taxon>Bacillati</taxon>
        <taxon>Actinomycetota</taxon>
        <taxon>Actinomycetes</taxon>
        <taxon>Micrococcales</taxon>
        <taxon>Brevibacteriaceae</taxon>
        <taxon>Brevibacterium</taxon>
    </lineage>
</organism>
<dbReference type="PANTHER" id="PTHR22926">
    <property type="entry name" value="PHOSPHO-N-ACETYLMURAMOYL-PENTAPEPTIDE-TRANSFERASE"/>
    <property type="match status" value="1"/>
</dbReference>
<dbReference type="UniPathway" id="UPA00219"/>
<dbReference type="GO" id="GO:0005886">
    <property type="term" value="C:plasma membrane"/>
    <property type="evidence" value="ECO:0007669"/>
    <property type="project" value="UniProtKB-SubCell"/>
</dbReference>
<evidence type="ECO:0000256" key="4">
    <source>
        <dbReference type="ARBA" id="ARBA00022692"/>
    </source>
</evidence>
<feature type="binding site" evidence="9">
    <location>
        <position position="185"/>
    </location>
    <ligand>
        <name>Mg(2+)</name>
        <dbReference type="ChEBI" id="CHEBI:18420"/>
    </ligand>
</feature>
<keyword evidence="4 7" id="KW-0812">Transmembrane</keyword>
<feature type="transmembrane region" description="Helical" evidence="7">
    <location>
        <begin position="154"/>
        <end position="180"/>
    </location>
</feature>
<keyword evidence="7" id="KW-0131">Cell cycle</keyword>
<dbReference type="Pfam" id="PF00953">
    <property type="entry name" value="Glycos_transf_4"/>
    <property type="match status" value="1"/>
</dbReference>
<dbReference type="CDD" id="cd06852">
    <property type="entry name" value="GT_MraY"/>
    <property type="match status" value="1"/>
</dbReference>
<dbReference type="GO" id="GO:0051992">
    <property type="term" value="F:UDP-N-acetylmuramoyl-L-alanyl-D-glutamyl-meso-2,6-diaminopimelyl-D-alanyl-D-alanine:undecaprenyl-phosphate transferase activity"/>
    <property type="evidence" value="ECO:0007669"/>
    <property type="project" value="RHEA"/>
</dbReference>
<dbReference type="InterPro" id="IPR000715">
    <property type="entry name" value="Glycosyl_transferase_4"/>
</dbReference>
<keyword evidence="7" id="KW-0961">Cell wall biogenesis/degradation</keyword>
<comment type="caution">
    <text evidence="10">The sequence shown here is derived from an EMBL/GenBank/DDBJ whole genome shotgun (WGS) entry which is preliminary data.</text>
</comment>
<comment type="subcellular location">
    <subcellularLocation>
        <location evidence="7">Cell membrane</location>
        <topology evidence="7">Multi-pass membrane protein</topology>
    </subcellularLocation>
    <subcellularLocation>
        <location evidence="1">Membrane</location>
        <topology evidence="1">Multi-pass membrane protein</topology>
    </subcellularLocation>
</comment>
<name>D4YKI9_9MICO</name>
<dbReference type="GO" id="GO:0009252">
    <property type="term" value="P:peptidoglycan biosynthetic process"/>
    <property type="evidence" value="ECO:0007669"/>
    <property type="project" value="UniProtKB-UniRule"/>
</dbReference>
<dbReference type="OrthoDB" id="9805475at2"/>
<keyword evidence="3 7" id="KW-0808">Transferase</keyword>
<proteinExistence type="inferred from homology"/>
<keyword evidence="7" id="KW-0132">Cell division</keyword>
<evidence type="ECO:0000256" key="8">
    <source>
        <dbReference type="NCBIfam" id="TIGR00445"/>
    </source>
</evidence>
<dbReference type="EC" id="2.7.8.13" evidence="7 8"/>
<dbReference type="GO" id="GO:0008360">
    <property type="term" value="P:regulation of cell shape"/>
    <property type="evidence" value="ECO:0007669"/>
    <property type="project" value="UniProtKB-KW"/>
</dbReference>
<comment type="function">
    <text evidence="7">Catalyzes the initial step of the lipid cycle reactions in the biosynthesis of the cell wall peptidoglycan: transfers peptidoglycan precursor phospho-MurNAc-pentapeptide from UDP-MurNAc-pentapeptide onto the lipid carrier undecaprenyl phosphate, yielding undecaprenyl-pyrophosphoryl-MurNAc-pentapeptide, known as lipid I.</text>
</comment>
<comment type="catalytic activity">
    <reaction evidence="7">
        <text>UDP-N-acetyl-alpha-D-muramoyl-L-alanyl-gamma-D-glutamyl-meso-2,6-diaminopimeloyl-D-alanyl-D-alanine + di-trans,octa-cis-undecaprenyl phosphate = di-trans,octa-cis-undecaprenyl diphospho-N-acetyl-alpha-D-muramoyl-L-alanyl-D-glutamyl-meso-2,6-diaminopimeloyl-D-alanyl-D-alanine + UMP</text>
        <dbReference type="Rhea" id="RHEA:28386"/>
        <dbReference type="ChEBI" id="CHEBI:57865"/>
        <dbReference type="ChEBI" id="CHEBI:60392"/>
        <dbReference type="ChEBI" id="CHEBI:61386"/>
        <dbReference type="ChEBI" id="CHEBI:61387"/>
        <dbReference type="EC" id="2.7.8.13"/>
    </reaction>
</comment>
<keyword evidence="7" id="KW-1003">Cell membrane</keyword>
<dbReference type="Pfam" id="PF10555">
    <property type="entry name" value="MraY_sig1"/>
    <property type="match status" value="1"/>
</dbReference>
<dbReference type="STRING" id="585530.HMPREF0183_0449"/>
<comment type="pathway">
    <text evidence="7">Cell wall biogenesis; peptidoglycan biosynthesis.</text>
</comment>
<dbReference type="PROSITE" id="PS01347">
    <property type="entry name" value="MRAY_1"/>
    <property type="match status" value="1"/>
</dbReference>
<keyword evidence="6 7" id="KW-0472">Membrane</keyword>
<evidence type="ECO:0000256" key="2">
    <source>
        <dbReference type="ARBA" id="ARBA00005583"/>
    </source>
</evidence>
<dbReference type="GO" id="GO:0008963">
    <property type="term" value="F:phospho-N-acetylmuramoyl-pentapeptide-transferase activity"/>
    <property type="evidence" value="ECO:0007669"/>
    <property type="project" value="UniProtKB-UniRule"/>
</dbReference>
<feature type="transmembrane region" description="Helical" evidence="7">
    <location>
        <begin position="79"/>
        <end position="96"/>
    </location>
</feature>
<dbReference type="AlphaFoldDB" id="D4YKI9"/>
<evidence type="ECO:0000256" key="3">
    <source>
        <dbReference type="ARBA" id="ARBA00022679"/>
    </source>
</evidence>
<feature type="transmembrane region" description="Helical" evidence="7">
    <location>
        <begin position="116"/>
        <end position="133"/>
    </location>
</feature>
<keyword evidence="5 7" id="KW-1133">Transmembrane helix</keyword>
<feature type="transmembrane region" description="Helical" evidence="7">
    <location>
        <begin position="192"/>
        <end position="214"/>
    </location>
</feature>
<dbReference type="PANTHER" id="PTHR22926:SF5">
    <property type="entry name" value="PHOSPHO-N-ACETYLMURAMOYL-PENTAPEPTIDE-TRANSFERASE HOMOLOG"/>
    <property type="match status" value="1"/>
</dbReference>
<comment type="cofactor">
    <cofactor evidence="7 9">
        <name>Mg(2+)</name>
        <dbReference type="ChEBI" id="CHEBI:18420"/>
    </cofactor>
</comment>
<evidence type="ECO:0000256" key="5">
    <source>
        <dbReference type="ARBA" id="ARBA00022989"/>
    </source>
</evidence>
<keyword evidence="7" id="KW-0573">Peptidoglycan synthesis</keyword>
<evidence type="ECO:0000256" key="1">
    <source>
        <dbReference type="ARBA" id="ARBA00004141"/>
    </source>
</evidence>
<dbReference type="InterPro" id="IPR003524">
    <property type="entry name" value="PNAcMuramoyl-5peptid_Trfase"/>
</dbReference>
<dbReference type="GO" id="GO:0046872">
    <property type="term" value="F:metal ion binding"/>
    <property type="evidence" value="ECO:0007669"/>
    <property type="project" value="UniProtKB-KW"/>
</dbReference>
<sequence>MIAVLLAACIALVLTLVGTPLFIRVLVKRGYGQFVRDDGPASHATKRGTPTMGGVVILLSAVIAYFLGHLFTRSSPTSSGLLVLWLAVGLGIVGFLDDYIKVSKQRSLGLRPAGKLIGQGFVGVSFAVLALLFPNEHGRTPASTKISVLRDIDALDLAFWGTVLGMVLFVVWANLIITAASNAVNLTDGLDGLASGAAAVVFAGYVIITSWQSIQNCDLMTTARAGCYIVRDPRDLAIVAAAMGAACIGFLWWNASPAKIFMGDTGSLGIGGAIGGLAMMSRTELLLVVLGGLFVIITLSVIIQVTSFKLTGKRVFRMAPLQHHFELKGWGEVTIVIRFWIVALIGVVIAVALFYAEWVSYLA</sequence>
<dbReference type="PROSITE" id="PS01348">
    <property type="entry name" value="MRAY_2"/>
    <property type="match status" value="1"/>
</dbReference>
<dbReference type="HAMAP" id="MF_00038">
    <property type="entry name" value="MraY"/>
    <property type="match status" value="1"/>
</dbReference>
<feature type="transmembrane region" description="Helical" evidence="7">
    <location>
        <begin position="335"/>
        <end position="356"/>
    </location>
</feature>
<keyword evidence="7 9" id="KW-0460">Magnesium</keyword>
<dbReference type="eggNOG" id="COG0472">
    <property type="taxonomic scope" value="Bacteria"/>
</dbReference>
<evidence type="ECO:0000256" key="6">
    <source>
        <dbReference type="ARBA" id="ARBA00023136"/>
    </source>
</evidence>
<keyword evidence="7 9" id="KW-0479">Metal-binding</keyword>
<dbReference type="Proteomes" id="UP000005714">
    <property type="component" value="Unassembled WGS sequence"/>
</dbReference>
<reference evidence="10 11" key="1">
    <citation type="submission" date="2010-04" db="EMBL/GenBank/DDBJ databases">
        <authorList>
            <person name="Qin X."/>
            <person name="Bachman B."/>
            <person name="Battles P."/>
            <person name="Bell A."/>
            <person name="Bess C."/>
            <person name="Bickham C."/>
            <person name="Chaboub L."/>
            <person name="Chen D."/>
            <person name="Coyle M."/>
            <person name="Deiros D.R."/>
            <person name="Dinh H."/>
            <person name="Forbes L."/>
            <person name="Fowler G."/>
            <person name="Francisco L."/>
            <person name="Fu Q."/>
            <person name="Gubbala S."/>
            <person name="Hale W."/>
            <person name="Han Y."/>
            <person name="Hemphill L."/>
            <person name="Highlander S.K."/>
            <person name="Hirani K."/>
            <person name="Hogues M."/>
            <person name="Jackson L."/>
            <person name="Jakkamsetti A."/>
            <person name="Javaid M."/>
            <person name="Jiang H."/>
            <person name="Korchina V."/>
            <person name="Kovar C."/>
            <person name="Lara F."/>
            <person name="Lee S."/>
            <person name="Mata R."/>
            <person name="Mathew T."/>
            <person name="Moen C."/>
            <person name="Morales K."/>
            <person name="Munidasa M."/>
            <person name="Nazareth L."/>
            <person name="Ngo R."/>
            <person name="Nguyen L."/>
            <person name="Okwuonu G."/>
            <person name="Ongeri F."/>
            <person name="Patil S."/>
            <person name="Petrosino J."/>
            <person name="Pham C."/>
            <person name="Pham P."/>
            <person name="Pu L.-L."/>
            <person name="Puazo M."/>
            <person name="Raj R."/>
            <person name="Reid J."/>
            <person name="Rouhana J."/>
            <person name="Saada N."/>
            <person name="Shang Y."/>
            <person name="Simmons D."/>
            <person name="Thornton R."/>
            <person name="Warren J."/>
            <person name="Weissenberger G."/>
            <person name="Zhang J."/>
            <person name="Zhang L."/>
            <person name="Zhou C."/>
            <person name="Zhu D."/>
            <person name="Muzny D."/>
            <person name="Worley K."/>
            <person name="Gibbs R."/>
        </authorList>
    </citation>
    <scope>NUCLEOTIDE SEQUENCE [LARGE SCALE GENOMIC DNA]</scope>
    <source>
        <strain evidence="10 11">ATCC 49030</strain>
    </source>
</reference>
<dbReference type="NCBIfam" id="TIGR00445">
    <property type="entry name" value="mraY"/>
    <property type="match status" value="1"/>
</dbReference>
<evidence type="ECO:0000256" key="7">
    <source>
        <dbReference type="HAMAP-Rule" id="MF_00038"/>
    </source>
</evidence>
<accession>D4YKI9</accession>
<dbReference type="InterPro" id="IPR018480">
    <property type="entry name" value="PNAcMuramoyl-5peptid_Trfase_CS"/>
</dbReference>
<dbReference type="GO" id="GO:0051301">
    <property type="term" value="P:cell division"/>
    <property type="evidence" value="ECO:0007669"/>
    <property type="project" value="UniProtKB-KW"/>
</dbReference>
<dbReference type="RefSeq" id="WP_005882355.1">
    <property type="nucleotide sequence ID" value="NZ_ADNU01000016.1"/>
</dbReference>
<evidence type="ECO:0000313" key="10">
    <source>
        <dbReference type="EMBL" id="EFG48192.1"/>
    </source>
</evidence>
<gene>
    <name evidence="7 10" type="primary">mraY</name>
    <name evidence="10" type="ORF">HMPREF0183_0449</name>
</gene>
<protein>
    <recommendedName>
        <fullName evidence="7 8">Phospho-N-acetylmuramoyl-pentapeptide-transferase</fullName>
        <ecNumber evidence="7 8">2.7.8.13</ecNumber>
    </recommendedName>
    <alternativeName>
        <fullName evidence="7">UDP-MurNAc-pentapeptide phosphotransferase</fullName>
    </alternativeName>
</protein>
<feature type="binding site" evidence="9">
    <location>
        <position position="264"/>
    </location>
    <ligand>
        <name>Mg(2+)</name>
        <dbReference type="ChEBI" id="CHEBI:18420"/>
    </ligand>
</feature>
<evidence type="ECO:0000256" key="9">
    <source>
        <dbReference type="PIRSR" id="PIRSR600715-1"/>
    </source>
</evidence>
<evidence type="ECO:0000313" key="11">
    <source>
        <dbReference type="Proteomes" id="UP000005714"/>
    </source>
</evidence>
<keyword evidence="7" id="KW-0133">Cell shape</keyword>
<comment type="similarity">
    <text evidence="2 7">Belongs to the glycosyltransferase 4 family. MraY subfamily.</text>
</comment>
<feature type="transmembrane region" description="Helical" evidence="7">
    <location>
        <begin position="52"/>
        <end position="72"/>
    </location>
</feature>